<keyword evidence="2" id="KW-0597">Phosphoprotein</keyword>
<dbReference type="InterPro" id="IPR058245">
    <property type="entry name" value="NreC/VraR/RcsB-like_REC"/>
</dbReference>
<feature type="modified residue" description="4-aspartylphosphate" evidence="2">
    <location>
        <position position="106"/>
    </location>
</feature>
<evidence type="ECO:0000313" key="5">
    <source>
        <dbReference type="EMBL" id="TKV57111.1"/>
    </source>
</evidence>
<reference evidence="5 6" key="1">
    <citation type="submission" date="2019-05" db="EMBL/GenBank/DDBJ databases">
        <title>Nakamurella sp. N5BH11, whole genome shotgun sequence.</title>
        <authorList>
            <person name="Tuo L."/>
        </authorList>
    </citation>
    <scope>NUCLEOTIDE SEQUENCE [LARGE SCALE GENOMIC DNA]</scope>
    <source>
        <strain evidence="5 6">N5BH11</strain>
    </source>
</reference>
<comment type="caution">
    <text evidence="5">The sequence shown here is derived from an EMBL/GenBank/DDBJ whole genome shotgun (WGS) entry which is preliminary data.</text>
</comment>
<dbReference type="GO" id="GO:0003677">
    <property type="term" value="F:DNA binding"/>
    <property type="evidence" value="ECO:0007669"/>
    <property type="project" value="UniProtKB-KW"/>
</dbReference>
<accession>A0A4U6QAX6</accession>
<evidence type="ECO:0000259" key="4">
    <source>
        <dbReference type="PROSITE" id="PS50110"/>
    </source>
</evidence>
<dbReference type="OrthoDB" id="5145487at2"/>
<evidence type="ECO:0000313" key="6">
    <source>
        <dbReference type="Proteomes" id="UP000306985"/>
    </source>
</evidence>
<protein>
    <submittedName>
        <fullName evidence="5">Response regulator</fullName>
    </submittedName>
</protein>
<dbReference type="Proteomes" id="UP000306985">
    <property type="component" value="Unassembled WGS sequence"/>
</dbReference>
<dbReference type="PANTHER" id="PTHR43214">
    <property type="entry name" value="TWO-COMPONENT RESPONSE REGULATOR"/>
    <property type="match status" value="1"/>
</dbReference>
<name>A0A4U6QAX6_9ACTN</name>
<evidence type="ECO:0000256" key="2">
    <source>
        <dbReference type="PROSITE-ProRule" id="PRU00169"/>
    </source>
</evidence>
<keyword evidence="6" id="KW-1185">Reference proteome</keyword>
<dbReference type="PROSITE" id="PS50110">
    <property type="entry name" value="RESPONSE_REGULATORY"/>
    <property type="match status" value="1"/>
</dbReference>
<dbReference type="GO" id="GO:0000160">
    <property type="term" value="P:phosphorelay signal transduction system"/>
    <property type="evidence" value="ECO:0007669"/>
    <property type="project" value="InterPro"/>
</dbReference>
<sequence>MAEPMSTPSETWPVGLTADQSSTASPELSAGPVRRWPDAAPPADHDEVRRPASGRVLVCDDRCEVRDAIELALRSHPVLRLVGQAEDASSCLREIDRCRPDLLILDVNMPGGGPSITRELRRRWPGLFILVYSSHGQQRVREQMLDAGADQFVLKTGRLRPLLTALAAAA</sequence>
<feature type="compositionally biased region" description="Polar residues" evidence="3">
    <location>
        <begin position="1"/>
        <end position="10"/>
    </location>
</feature>
<dbReference type="InterPro" id="IPR011006">
    <property type="entry name" value="CheY-like_superfamily"/>
</dbReference>
<dbReference type="SUPFAM" id="SSF52172">
    <property type="entry name" value="CheY-like"/>
    <property type="match status" value="1"/>
</dbReference>
<dbReference type="PANTHER" id="PTHR43214:SF43">
    <property type="entry name" value="TWO-COMPONENT RESPONSE REGULATOR"/>
    <property type="match status" value="1"/>
</dbReference>
<dbReference type="SMART" id="SM00448">
    <property type="entry name" value="REC"/>
    <property type="match status" value="1"/>
</dbReference>
<dbReference type="Pfam" id="PF00072">
    <property type="entry name" value="Response_reg"/>
    <property type="match status" value="1"/>
</dbReference>
<dbReference type="CDD" id="cd17535">
    <property type="entry name" value="REC_NarL-like"/>
    <property type="match status" value="1"/>
</dbReference>
<dbReference type="AlphaFoldDB" id="A0A4U6QAX6"/>
<dbReference type="EMBL" id="SZZH01000006">
    <property type="protein sequence ID" value="TKV57111.1"/>
    <property type="molecule type" value="Genomic_DNA"/>
</dbReference>
<gene>
    <name evidence="5" type="ORF">FDO65_20120</name>
</gene>
<dbReference type="InterPro" id="IPR001789">
    <property type="entry name" value="Sig_transdc_resp-reg_receiver"/>
</dbReference>
<feature type="domain" description="Response regulatory" evidence="4">
    <location>
        <begin position="55"/>
        <end position="170"/>
    </location>
</feature>
<dbReference type="Gene3D" id="3.40.50.2300">
    <property type="match status" value="1"/>
</dbReference>
<evidence type="ECO:0000256" key="1">
    <source>
        <dbReference type="ARBA" id="ARBA00023125"/>
    </source>
</evidence>
<keyword evidence="1" id="KW-0238">DNA-binding</keyword>
<proteinExistence type="predicted"/>
<evidence type="ECO:0000256" key="3">
    <source>
        <dbReference type="SAM" id="MobiDB-lite"/>
    </source>
</evidence>
<organism evidence="5 6">
    <name type="scientific">Nakamurella flava</name>
    <dbReference type="NCBI Taxonomy" id="2576308"/>
    <lineage>
        <taxon>Bacteria</taxon>
        <taxon>Bacillati</taxon>
        <taxon>Actinomycetota</taxon>
        <taxon>Actinomycetes</taxon>
        <taxon>Nakamurellales</taxon>
        <taxon>Nakamurellaceae</taxon>
        <taxon>Nakamurella</taxon>
    </lineage>
</organism>
<feature type="region of interest" description="Disordered" evidence="3">
    <location>
        <begin position="1"/>
        <end position="48"/>
    </location>
</feature>
<dbReference type="InterPro" id="IPR039420">
    <property type="entry name" value="WalR-like"/>
</dbReference>